<organism evidence="6 7">
    <name type="scientific">Burkholderia thailandensis (strain ATCC 700388 / DSM 13276 / CCUG 48851 / CIP 106301 / E264)</name>
    <dbReference type="NCBI Taxonomy" id="271848"/>
    <lineage>
        <taxon>Bacteria</taxon>
        <taxon>Pseudomonadati</taxon>
        <taxon>Pseudomonadota</taxon>
        <taxon>Betaproteobacteria</taxon>
        <taxon>Burkholderiales</taxon>
        <taxon>Burkholderiaceae</taxon>
        <taxon>Burkholderia</taxon>
        <taxon>pseudomallei group</taxon>
    </lineage>
</organism>
<proteinExistence type="inferred from homology"/>
<dbReference type="InterPro" id="IPR036388">
    <property type="entry name" value="WH-like_DNA-bd_sf"/>
</dbReference>
<dbReference type="FunFam" id="1.10.10.10:FF:000001">
    <property type="entry name" value="LysR family transcriptional regulator"/>
    <property type="match status" value="1"/>
</dbReference>
<dbReference type="InterPro" id="IPR005119">
    <property type="entry name" value="LysR_subst-bd"/>
</dbReference>
<keyword evidence="3" id="KW-0238">DNA-binding</keyword>
<dbReference type="AlphaFoldDB" id="Q2T578"/>
<protein>
    <submittedName>
        <fullName evidence="6">Transcriptional regulator, LysR family</fullName>
    </submittedName>
</protein>
<dbReference type="GO" id="GO:0006351">
    <property type="term" value="P:DNA-templated transcription"/>
    <property type="evidence" value="ECO:0007669"/>
    <property type="project" value="TreeGrafter"/>
</dbReference>
<dbReference type="PANTHER" id="PTHR30537">
    <property type="entry name" value="HTH-TYPE TRANSCRIPTIONAL REGULATOR"/>
    <property type="match status" value="1"/>
</dbReference>
<dbReference type="HOGENOM" id="CLU_039613_16_2_4"/>
<name>Q2T578_BURTA</name>
<dbReference type="EMBL" id="CP000085">
    <property type="protein sequence ID" value="ABC34036.1"/>
    <property type="molecule type" value="Genomic_DNA"/>
</dbReference>
<evidence type="ECO:0000259" key="5">
    <source>
        <dbReference type="PROSITE" id="PS50931"/>
    </source>
</evidence>
<dbReference type="SUPFAM" id="SSF46785">
    <property type="entry name" value="Winged helix' DNA-binding domain"/>
    <property type="match status" value="1"/>
</dbReference>
<accession>Q2T578</accession>
<dbReference type="PANTHER" id="PTHR30537:SF68">
    <property type="entry name" value="TRANSCRIPTIONAL REGULATOR-RELATED"/>
    <property type="match status" value="1"/>
</dbReference>
<dbReference type="PROSITE" id="PS50931">
    <property type="entry name" value="HTH_LYSR"/>
    <property type="match status" value="1"/>
</dbReference>
<evidence type="ECO:0000256" key="1">
    <source>
        <dbReference type="ARBA" id="ARBA00009437"/>
    </source>
</evidence>
<comment type="similarity">
    <text evidence="1">Belongs to the LysR transcriptional regulatory family.</text>
</comment>
<keyword evidence="7" id="KW-1185">Reference proteome</keyword>
<dbReference type="KEGG" id="bte:BTH_II1475"/>
<dbReference type="Pfam" id="PF00126">
    <property type="entry name" value="HTH_1"/>
    <property type="match status" value="1"/>
</dbReference>
<dbReference type="Gene3D" id="3.40.190.290">
    <property type="match status" value="1"/>
</dbReference>
<dbReference type="InterPro" id="IPR000847">
    <property type="entry name" value="LysR_HTH_N"/>
</dbReference>
<dbReference type="InterPro" id="IPR058163">
    <property type="entry name" value="LysR-type_TF_proteobact-type"/>
</dbReference>
<dbReference type="SUPFAM" id="SSF53850">
    <property type="entry name" value="Periplasmic binding protein-like II"/>
    <property type="match status" value="1"/>
</dbReference>
<evidence type="ECO:0000313" key="7">
    <source>
        <dbReference type="Proteomes" id="UP000001930"/>
    </source>
</evidence>
<dbReference type="Proteomes" id="UP000001930">
    <property type="component" value="Chromosome II"/>
</dbReference>
<dbReference type="GO" id="GO:0043565">
    <property type="term" value="F:sequence-specific DNA binding"/>
    <property type="evidence" value="ECO:0007669"/>
    <property type="project" value="TreeGrafter"/>
</dbReference>
<sequence>MGSIDPSMGQWRRSNHVEPDMAADPNDTLIFVRVVQAGSFTAAARLLRMPKTTVSRRVMTLEAQLGVQLLHRTTRRLGLTEAGSLYYSHCRNMAAQLDEAHAAVSQLQSGPRGWLRVTLPYSFGTTWIAPLLAGFRQAYPDVRLEILASHVPLDLVADEIDIALRLGVLADSDLVARRLGSFATGVYASPSYLMRHGVPEHPGELGAHRALTLHQARRAVGYAWPLRKPGGRAQYFALDPVIVASDPALIHDALCAGEGLTLAMHQSMAADHEAGRVRRVLSDWSGPAQDFNALFPRGRVASPKVRAFVDYLRDRLVSHGVQSLE</sequence>
<feature type="domain" description="HTH lysR-type" evidence="5">
    <location>
        <begin position="30"/>
        <end position="80"/>
    </location>
</feature>
<dbReference type="CDD" id="cd08422">
    <property type="entry name" value="PBP2_CrgA_like"/>
    <property type="match status" value="1"/>
</dbReference>
<dbReference type="Pfam" id="PF03466">
    <property type="entry name" value="LysR_substrate"/>
    <property type="match status" value="1"/>
</dbReference>
<dbReference type="InterPro" id="IPR036390">
    <property type="entry name" value="WH_DNA-bd_sf"/>
</dbReference>
<keyword evidence="2" id="KW-0805">Transcription regulation</keyword>
<evidence type="ECO:0000256" key="4">
    <source>
        <dbReference type="ARBA" id="ARBA00023163"/>
    </source>
</evidence>
<evidence type="ECO:0000256" key="3">
    <source>
        <dbReference type="ARBA" id="ARBA00023125"/>
    </source>
</evidence>
<gene>
    <name evidence="6" type="ordered locus">BTH_II1475</name>
</gene>
<keyword evidence="4" id="KW-0804">Transcription</keyword>
<dbReference type="GO" id="GO:0003700">
    <property type="term" value="F:DNA-binding transcription factor activity"/>
    <property type="evidence" value="ECO:0007669"/>
    <property type="project" value="InterPro"/>
</dbReference>
<evidence type="ECO:0000313" key="6">
    <source>
        <dbReference type="EMBL" id="ABC34036.1"/>
    </source>
</evidence>
<evidence type="ECO:0000256" key="2">
    <source>
        <dbReference type="ARBA" id="ARBA00023015"/>
    </source>
</evidence>
<dbReference type="Gene3D" id="1.10.10.10">
    <property type="entry name" value="Winged helix-like DNA-binding domain superfamily/Winged helix DNA-binding domain"/>
    <property type="match status" value="1"/>
</dbReference>
<reference evidence="6 7" key="1">
    <citation type="journal article" date="2005" name="BMC Genomics">
        <title>Bacterial genome adaptation to niches: divergence of the potential virulence genes in three Burkholderia species of different survival strategies.</title>
        <authorList>
            <person name="Kim H.S."/>
            <person name="Schell M.A."/>
            <person name="Yu Y."/>
            <person name="Ulrich R.L."/>
            <person name="Sarria S.H."/>
            <person name="Nierman W.C."/>
            <person name="DeShazer D."/>
        </authorList>
    </citation>
    <scope>NUCLEOTIDE SEQUENCE [LARGE SCALE GENOMIC DNA]</scope>
    <source>
        <strain evidence="7">ATCC 700388 / DSM 13276 / CCUG 48851 / CIP 106301 / E264</strain>
    </source>
</reference>